<reference evidence="1" key="1">
    <citation type="submission" date="2020-07" db="EMBL/GenBank/DDBJ databases">
        <title>Huge and variable diversity of episymbiotic CPR bacteria and DPANN archaea in groundwater ecosystems.</title>
        <authorList>
            <person name="He C.Y."/>
            <person name="Keren R."/>
            <person name="Whittaker M."/>
            <person name="Farag I.F."/>
            <person name="Doudna J."/>
            <person name="Cate J.H.D."/>
            <person name="Banfield J.F."/>
        </authorList>
    </citation>
    <scope>NUCLEOTIDE SEQUENCE</scope>
    <source>
        <strain evidence="1">NC_groundwater_763_Ag_S-0.2um_68_21</strain>
    </source>
</reference>
<comment type="caution">
    <text evidence="1">The sequence shown here is derived from an EMBL/GenBank/DDBJ whole genome shotgun (WGS) entry which is preliminary data.</text>
</comment>
<dbReference type="AlphaFoldDB" id="A0A932I2A9"/>
<accession>A0A932I2A9</accession>
<evidence type="ECO:0008006" key="3">
    <source>
        <dbReference type="Google" id="ProtNLM"/>
    </source>
</evidence>
<sequence>MHLTFEELDYKWLGKISGDDRWRFSFKDDIDAGDVLDRAFFYSVPTSFFVLDERVPRILRELLTEAEGCLKSNFLTGASACARKIVYELGVLSKADGDDYESRIKSLKQIYRDVSPEFFDTLLTIQQVTSSKVHENSYDGWEAKHLRIILAALAEVLHEIYVVPALRNDRRKAVLALKDELIPRTDTQEKGKSLS</sequence>
<dbReference type="Proteomes" id="UP000782312">
    <property type="component" value="Unassembled WGS sequence"/>
</dbReference>
<proteinExistence type="predicted"/>
<evidence type="ECO:0000313" key="2">
    <source>
        <dbReference type="Proteomes" id="UP000782312"/>
    </source>
</evidence>
<evidence type="ECO:0000313" key="1">
    <source>
        <dbReference type="EMBL" id="MBI3129398.1"/>
    </source>
</evidence>
<protein>
    <recommendedName>
        <fullName evidence="3">DUF4145 domain-containing protein</fullName>
    </recommendedName>
</protein>
<dbReference type="EMBL" id="JACPUR010000040">
    <property type="protein sequence ID" value="MBI3129398.1"/>
    <property type="molecule type" value="Genomic_DNA"/>
</dbReference>
<gene>
    <name evidence="1" type="ORF">HYZ11_17445</name>
</gene>
<organism evidence="1 2">
    <name type="scientific">Tectimicrobiota bacterium</name>
    <dbReference type="NCBI Taxonomy" id="2528274"/>
    <lineage>
        <taxon>Bacteria</taxon>
        <taxon>Pseudomonadati</taxon>
        <taxon>Nitrospinota/Tectimicrobiota group</taxon>
        <taxon>Candidatus Tectimicrobiota</taxon>
    </lineage>
</organism>
<name>A0A932I2A9_UNCTE</name>